<dbReference type="AlphaFoldDB" id="A0A3R7A1M6"/>
<proteinExistence type="predicted"/>
<keyword evidence="2" id="KW-1185">Reference proteome</keyword>
<gene>
    <name evidence="1" type="ORF">DYB32_010354</name>
</gene>
<dbReference type="Proteomes" id="UP000285060">
    <property type="component" value="Unassembled WGS sequence"/>
</dbReference>
<accession>A0A3R7A1M6</accession>
<organism evidence="1 2">
    <name type="scientific">Aphanomyces invadans</name>
    <dbReference type="NCBI Taxonomy" id="157072"/>
    <lineage>
        <taxon>Eukaryota</taxon>
        <taxon>Sar</taxon>
        <taxon>Stramenopiles</taxon>
        <taxon>Oomycota</taxon>
        <taxon>Saprolegniomycetes</taxon>
        <taxon>Saprolegniales</taxon>
        <taxon>Verrucalvaceae</taxon>
        <taxon>Aphanomyces</taxon>
    </lineage>
</organism>
<sequence>MRFGRHHVRQQVPPLGRDMQEFICQARTGRRMWHQFSFDVQERMPGNPKGSVWLQWQNVQQRVRTPECCVRYSVVEGRHRRCLCRYFFCFAR</sequence>
<name>A0A3R7A1M6_9STRA</name>
<reference evidence="1 2" key="1">
    <citation type="submission" date="2018-08" db="EMBL/GenBank/DDBJ databases">
        <title>Aphanomyces genome sequencing and annotation.</title>
        <authorList>
            <person name="Minardi D."/>
            <person name="Oidtmann B."/>
            <person name="Van Der Giezen M."/>
            <person name="Studholme D.J."/>
        </authorList>
    </citation>
    <scope>NUCLEOTIDE SEQUENCE [LARGE SCALE GENOMIC DNA]</scope>
    <source>
        <strain evidence="1 2">NJM0002</strain>
    </source>
</reference>
<evidence type="ECO:0000313" key="1">
    <source>
        <dbReference type="EMBL" id="RHY18612.1"/>
    </source>
</evidence>
<comment type="caution">
    <text evidence="1">The sequence shown here is derived from an EMBL/GenBank/DDBJ whole genome shotgun (WGS) entry which is preliminary data.</text>
</comment>
<evidence type="ECO:0000313" key="2">
    <source>
        <dbReference type="Proteomes" id="UP000285060"/>
    </source>
</evidence>
<dbReference type="EMBL" id="QUSY01003136">
    <property type="protein sequence ID" value="RHY18612.1"/>
    <property type="molecule type" value="Genomic_DNA"/>
</dbReference>
<protein>
    <submittedName>
        <fullName evidence="1">Uncharacterized protein</fullName>
    </submittedName>
</protein>